<protein>
    <submittedName>
        <fullName evidence="5">DNA processing protein DprA</fullName>
    </submittedName>
</protein>
<dbReference type="PANTHER" id="PTHR43022:SF1">
    <property type="entry name" value="PROTEIN SMF"/>
    <property type="match status" value="1"/>
</dbReference>
<accession>A0A8J3CAE5</accession>
<evidence type="ECO:0000259" key="3">
    <source>
        <dbReference type="Pfam" id="PF02481"/>
    </source>
</evidence>
<evidence type="ECO:0000313" key="5">
    <source>
        <dbReference type="EMBL" id="GGM39781.1"/>
    </source>
</evidence>
<proteinExistence type="inferred from homology"/>
<feature type="region of interest" description="Disordered" evidence="2">
    <location>
        <begin position="42"/>
        <end position="63"/>
    </location>
</feature>
<dbReference type="PANTHER" id="PTHR43022">
    <property type="entry name" value="PROTEIN SMF"/>
    <property type="match status" value="1"/>
</dbReference>
<organism evidence="5 6">
    <name type="scientific">Longimycelium tulufanense</name>
    <dbReference type="NCBI Taxonomy" id="907463"/>
    <lineage>
        <taxon>Bacteria</taxon>
        <taxon>Bacillati</taxon>
        <taxon>Actinomycetota</taxon>
        <taxon>Actinomycetes</taxon>
        <taxon>Pseudonocardiales</taxon>
        <taxon>Pseudonocardiaceae</taxon>
        <taxon>Longimycelium</taxon>
    </lineage>
</organism>
<evidence type="ECO:0000256" key="2">
    <source>
        <dbReference type="SAM" id="MobiDB-lite"/>
    </source>
</evidence>
<feature type="region of interest" description="Disordered" evidence="2">
    <location>
        <begin position="372"/>
        <end position="416"/>
    </location>
</feature>
<keyword evidence="6" id="KW-1185">Reference proteome</keyword>
<gene>
    <name evidence="5" type="primary">smf</name>
    <name evidence="5" type="ORF">GCM10012275_08320</name>
</gene>
<dbReference type="EMBL" id="BMMK01000002">
    <property type="protein sequence ID" value="GGM39781.1"/>
    <property type="molecule type" value="Genomic_DNA"/>
</dbReference>
<feature type="domain" description="DprA winged helix" evidence="4">
    <location>
        <begin position="314"/>
        <end position="373"/>
    </location>
</feature>
<dbReference type="AlphaFoldDB" id="A0A8J3CAE5"/>
<dbReference type="GO" id="GO:0009294">
    <property type="term" value="P:DNA-mediated transformation"/>
    <property type="evidence" value="ECO:0007669"/>
    <property type="project" value="InterPro"/>
</dbReference>
<reference evidence="5" key="1">
    <citation type="journal article" date="2014" name="Int. J. Syst. Evol. Microbiol.">
        <title>Complete genome sequence of Corynebacterium casei LMG S-19264T (=DSM 44701T), isolated from a smear-ripened cheese.</title>
        <authorList>
            <consortium name="US DOE Joint Genome Institute (JGI-PGF)"/>
            <person name="Walter F."/>
            <person name="Albersmeier A."/>
            <person name="Kalinowski J."/>
            <person name="Ruckert C."/>
        </authorList>
    </citation>
    <scope>NUCLEOTIDE SEQUENCE</scope>
    <source>
        <strain evidence="5">CGMCC 4.5737</strain>
    </source>
</reference>
<comment type="caution">
    <text evidence="5">The sequence shown here is derived from an EMBL/GenBank/DDBJ whole genome shotgun (WGS) entry which is preliminary data.</text>
</comment>
<feature type="compositionally biased region" description="Low complexity" evidence="2">
    <location>
        <begin position="386"/>
        <end position="400"/>
    </location>
</feature>
<dbReference type="Pfam" id="PF17782">
    <property type="entry name" value="WHD_DprA"/>
    <property type="match status" value="1"/>
</dbReference>
<dbReference type="NCBIfam" id="TIGR00732">
    <property type="entry name" value="dprA"/>
    <property type="match status" value="1"/>
</dbReference>
<evidence type="ECO:0000256" key="1">
    <source>
        <dbReference type="ARBA" id="ARBA00006525"/>
    </source>
</evidence>
<dbReference type="RefSeq" id="WP_189053968.1">
    <property type="nucleotide sequence ID" value="NZ_BMMK01000002.1"/>
</dbReference>
<dbReference type="Pfam" id="PF02481">
    <property type="entry name" value="DNA_processg_A"/>
    <property type="match status" value="1"/>
</dbReference>
<reference evidence="5" key="2">
    <citation type="submission" date="2020-09" db="EMBL/GenBank/DDBJ databases">
        <authorList>
            <person name="Sun Q."/>
            <person name="Zhou Y."/>
        </authorList>
    </citation>
    <scope>NUCLEOTIDE SEQUENCE</scope>
    <source>
        <strain evidence="5">CGMCC 4.5737</strain>
    </source>
</reference>
<dbReference type="InterPro" id="IPR057666">
    <property type="entry name" value="DrpA_SLOG"/>
</dbReference>
<evidence type="ECO:0000259" key="4">
    <source>
        <dbReference type="Pfam" id="PF17782"/>
    </source>
</evidence>
<dbReference type="InterPro" id="IPR003488">
    <property type="entry name" value="DprA"/>
</dbReference>
<feature type="domain" description="Smf/DprA SLOG" evidence="3">
    <location>
        <begin position="79"/>
        <end position="300"/>
    </location>
</feature>
<dbReference type="SUPFAM" id="SSF102405">
    <property type="entry name" value="MCP/YpsA-like"/>
    <property type="match status" value="1"/>
</dbReference>
<name>A0A8J3CAE5_9PSEU</name>
<evidence type="ECO:0000313" key="6">
    <source>
        <dbReference type="Proteomes" id="UP000637578"/>
    </source>
</evidence>
<sequence>MTPGERELLLARAYLLRVAEPPALGLTRLIAEVGPVGAARLVRTGEAPPETSGETDARGDLWRPEEDLASAESVGARLVTPEHDEWPSWAFNAFDLAVARGHHHLVGPLALWVRGEARLADLAERAVSIVGARAATDYGECVAGELANNLVQHGITVVSGAAYGIDGAAHRGALAGDGPTVAFLACGIDIGYPAGHRLLLDHVAKSGAVVSEYPPGTSAARHRFLVRNRLIAGFSDGTVVVEAGARSGSRNTAATARTLGRVVMAMPGPVTSAMSVGCHALLREQEADLVTRVAEVIESIGRFGTDLAAEPKVARRPTDDLDPETLRVFDALPLRGGRSPEEVARDSGVPLNRVRALLPTLELARLAERHPEGWRCARPPRPAPNKPNKSPRAGTMAPATPARPPPLPSAGAGIRS</sequence>
<comment type="similarity">
    <text evidence="1">Belongs to the DprA/Smf family.</text>
</comment>
<dbReference type="Gene3D" id="3.40.50.450">
    <property type="match status" value="1"/>
</dbReference>
<dbReference type="Proteomes" id="UP000637578">
    <property type="component" value="Unassembled WGS sequence"/>
</dbReference>
<dbReference type="InterPro" id="IPR041614">
    <property type="entry name" value="DprA_WH"/>
</dbReference>